<keyword evidence="7" id="KW-0805">Transcription regulation</keyword>
<dbReference type="InterPro" id="IPR036388">
    <property type="entry name" value="WH-like_DNA-bd_sf"/>
</dbReference>
<dbReference type="InterPro" id="IPR036390">
    <property type="entry name" value="WH_DNA-bd_sf"/>
</dbReference>
<keyword evidence="5" id="KW-0963">Cytoplasm</keyword>
<keyword evidence="10" id="KW-0804">Transcription</keyword>
<proteinExistence type="inferred from homology"/>
<dbReference type="PANTHER" id="PTHR33238:SF11">
    <property type="entry name" value="TRANSCRIPTIONAL REGULATOR MNTR"/>
    <property type="match status" value="1"/>
</dbReference>
<dbReference type="RefSeq" id="WP_225252035.1">
    <property type="nucleotide sequence ID" value="NZ_CP152307.1"/>
</dbReference>
<dbReference type="PROSITE" id="PS50944">
    <property type="entry name" value="HTH_DTXR"/>
    <property type="match status" value="1"/>
</dbReference>
<dbReference type="InterPro" id="IPR022687">
    <property type="entry name" value="HTH_DTXR"/>
</dbReference>
<dbReference type="NCBIfam" id="NF008273">
    <property type="entry name" value="PRK11050.1"/>
    <property type="match status" value="1"/>
</dbReference>
<dbReference type="InterPro" id="IPR036421">
    <property type="entry name" value="Fe_dep_repressor_sf"/>
</dbReference>
<dbReference type="EMBL" id="JAIWIU010000193">
    <property type="protein sequence ID" value="MCA2018714.1"/>
    <property type="molecule type" value="Genomic_DNA"/>
</dbReference>
<protein>
    <recommendedName>
        <fullName evidence="4">Transcriptional regulator MntR</fullName>
    </recommendedName>
    <alternativeName>
        <fullName evidence="13">Manganese transport regulator</fullName>
    </alternativeName>
</protein>
<accession>A0ABS7YWX5</accession>
<keyword evidence="16" id="KW-1185">Reference proteome</keyword>
<keyword evidence="8" id="KW-0238">DNA-binding</keyword>
<evidence type="ECO:0000256" key="5">
    <source>
        <dbReference type="ARBA" id="ARBA00022490"/>
    </source>
</evidence>
<comment type="subcellular location">
    <subcellularLocation>
        <location evidence="1">Cytoplasm</location>
    </subcellularLocation>
</comment>
<evidence type="ECO:0000256" key="6">
    <source>
        <dbReference type="ARBA" id="ARBA00022491"/>
    </source>
</evidence>
<evidence type="ECO:0000313" key="16">
    <source>
        <dbReference type="Proteomes" id="UP001199044"/>
    </source>
</evidence>
<comment type="similarity">
    <text evidence="2">Belongs to the DtxR/MntR family.</text>
</comment>
<comment type="function">
    <text evidence="12">In the presence of manganese, represses expression of mntH and mntS. Up-regulates expression of mntP.</text>
</comment>
<name>A0ABS7YWX5_9VIBR</name>
<dbReference type="Pfam" id="PF02742">
    <property type="entry name" value="Fe_dep_repr_C"/>
    <property type="match status" value="1"/>
</dbReference>
<evidence type="ECO:0000256" key="12">
    <source>
        <dbReference type="ARBA" id="ARBA00025185"/>
    </source>
</evidence>
<evidence type="ECO:0000256" key="3">
    <source>
        <dbReference type="ARBA" id="ARBA00011738"/>
    </source>
</evidence>
<dbReference type="InterPro" id="IPR022689">
    <property type="entry name" value="Iron_dep_repressor"/>
</dbReference>
<reference evidence="16" key="1">
    <citation type="submission" date="2023-07" db="EMBL/GenBank/DDBJ databases">
        <title>Molecular identification of indigenous halophilic bacteria isolated from red sea cost, biodegradation of synthetic dyes and assessment of degraded metabolite toxicity.</title>
        <authorList>
            <person name="Chaieb K."/>
            <person name="Altayb H.N."/>
        </authorList>
    </citation>
    <scope>NUCLEOTIDE SEQUENCE [LARGE SCALE GENOMIC DNA]</scope>
    <source>
        <strain evidence="16">K20</strain>
    </source>
</reference>
<organism evidence="15 16">
    <name type="scientific">Vibrio tritonius</name>
    <dbReference type="NCBI Taxonomy" id="1435069"/>
    <lineage>
        <taxon>Bacteria</taxon>
        <taxon>Pseudomonadati</taxon>
        <taxon>Pseudomonadota</taxon>
        <taxon>Gammaproteobacteria</taxon>
        <taxon>Vibrionales</taxon>
        <taxon>Vibrionaceae</taxon>
        <taxon>Vibrio</taxon>
    </lineage>
</organism>
<comment type="caution">
    <text evidence="15">The sequence shown here is derived from an EMBL/GenBank/DDBJ whole genome shotgun (WGS) entry which is preliminary data.</text>
</comment>
<dbReference type="InterPro" id="IPR001367">
    <property type="entry name" value="Fe_dep_repressor"/>
</dbReference>
<feature type="domain" description="HTH dtxR-type" evidence="14">
    <location>
        <begin position="19"/>
        <end position="79"/>
    </location>
</feature>
<gene>
    <name evidence="15" type="primary">mntR</name>
    <name evidence="15" type="ORF">LDJ79_21540</name>
</gene>
<dbReference type="SUPFAM" id="SSF46785">
    <property type="entry name" value="Winged helix' DNA-binding domain"/>
    <property type="match status" value="1"/>
</dbReference>
<evidence type="ECO:0000256" key="9">
    <source>
        <dbReference type="ARBA" id="ARBA00023159"/>
    </source>
</evidence>
<evidence type="ECO:0000256" key="11">
    <source>
        <dbReference type="ARBA" id="ARBA00023211"/>
    </source>
</evidence>
<evidence type="ECO:0000256" key="8">
    <source>
        <dbReference type="ARBA" id="ARBA00023125"/>
    </source>
</evidence>
<dbReference type="Pfam" id="PF01325">
    <property type="entry name" value="Fe_dep_repress"/>
    <property type="match status" value="1"/>
</dbReference>
<evidence type="ECO:0000256" key="1">
    <source>
        <dbReference type="ARBA" id="ARBA00004496"/>
    </source>
</evidence>
<evidence type="ECO:0000256" key="7">
    <source>
        <dbReference type="ARBA" id="ARBA00023015"/>
    </source>
</evidence>
<dbReference type="InterPro" id="IPR050536">
    <property type="entry name" value="DtxR_MntR_Metal-Reg"/>
</dbReference>
<sequence length="139" mass="15421">MPKSQQSAYFNKTKEDHQSELVEDYVEEIADLFQTHGEVRSADLAARFGVSAAAVSKFITRLKKEGLVESMPYRGVFLTDKGRELAEKVAHRHNVVFETLIALGVPEANARADAEGIEHHCSQETVVAMEAFLSNKVSD</sequence>
<evidence type="ECO:0000256" key="10">
    <source>
        <dbReference type="ARBA" id="ARBA00023163"/>
    </source>
</evidence>
<evidence type="ECO:0000259" key="14">
    <source>
        <dbReference type="PROSITE" id="PS50944"/>
    </source>
</evidence>
<comment type="subunit">
    <text evidence="3">Homodimer.</text>
</comment>
<evidence type="ECO:0000256" key="2">
    <source>
        <dbReference type="ARBA" id="ARBA00007871"/>
    </source>
</evidence>
<dbReference type="SMART" id="SM00529">
    <property type="entry name" value="HTH_DTXR"/>
    <property type="match status" value="1"/>
</dbReference>
<dbReference type="Gene3D" id="1.10.10.10">
    <property type="entry name" value="Winged helix-like DNA-binding domain superfamily/Winged helix DNA-binding domain"/>
    <property type="match status" value="1"/>
</dbReference>
<evidence type="ECO:0000256" key="4">
    <source>
        <dbReference type="ARBA" id="ARBA00022386"/>
    </source>
</evidence>
<dbReference type="Gene3D" id="1.10.60.10">
    <property type="entry name" value="Iron dependent repressor, metal binding and dimerisation domain"/>
    <property type="match status" value="1"/>
</dbReference>
<keyword evidence="6" id="KW-0678">Repressor</keyword>
<keyword evidence="11" id="KW-0464">Manganese</keyword>
<dbReference type="Proteomes" id="UP001199044">
    <property type="component" value="Unassembled WGS sequence"/>
</dbReference>
<keyword evidence="9" id="KW-0010">Activator</keyword>
<dbReference type="PANTHER" id="PTHR33238">
    <property type="entry name" value="IRON (METAL) DEPENDENT REPRESSOR, DTXR FAMILY"/>
    <property type="match status" value="1"/>
</dbReference>
<evidence type="ECO:0000256" key="13">
    <source>
        <dbReference type="ARBA" id="ARBA00032593"/>
    </source>
</evidence>
<evidence type="ECO:0000313" key="15">
    <source>
        <dbReference type="EMBL" id="MCA2018714.1"/>
    </source>
</evidence>